<feature type="domain" description="DUF202" evidence="6">
    <location>
        <begin position="1"/>
        <end position="65"/>
    </location>
</feature>
<comment type="subcellular location">
    <subcellularLocation>
        <location evidence="1">Endomembrane system</location>
        <topology evidence="1">Multi-pass membrane protein</topology>
    </subcellularLocation>
</comment>
<proteinExistence type="predicted"/>
<dbReference type="AlphaFoldDB" id="A0A846WHY6"/>
<sequence>MAAERTLLAWVRTSLGFLAGGVAIVYVAPDITDRTLETTLGLVMVALGCAIAVMGGWRWRRTDRALREGGPMPGSSHLLVVVAAIVVIAVAIALTIVIGH</sequence>
<feature type="transmembrane region" description="Helical" evidence="5">
    <location>
        <begin position="78"/>
        <end position="98"/>
    </location>
</feature>
<keyword evidence="2 5" id="KW-0812">Transmembrane</keyword>
<protein>
    <submittedName>
        <fullName evidence="7">DUF202 domain-containing protein</fullName>
    </submittedName>
</protein>
<name>A0A846WHY6_9ACTN</name>
<evidence type="ECO:0000256" key="4">
    <source>
        <dbReference type="ARBA" id="ARBA00023136"/>
    </source>
</evidence>
<dbReference type="InterPro" id="IPR003807">
    <property type="entry name" value="DUF202"/>
</dbReference>
<evidence type="ECO:0000256" key="2">
    <source>
        <dbReference type="ARBA" id="ARBA00022692"/>
    </source>
</evidence>
<dbReference type="RefSeq" id="WP_079931337.1">
    <property type="nucleotide sequence ID" value="NZ_CP085887.1"/>
</dbReference>
<accession>A0A846WHY6</accession>
<feature type="transmembrane region" description="Helical" evidence="5">
    <location>
        <begin position="7"/>
        <end position="28"/>
    </location>
</feature>
<comment type="caution">
    <text evidence="7">The sequence shown here is derived from an EMBL/GenBank/DDBJ whole genome shotgun (WGS) entry which is preliminary data.</text>
</comment>
<evidence type="ECO:0000313" key="7">
    <source>
        <dbReference type="EMBL" id="NKY00689.1"/>
    </source>
</evidence>
<dbReference type="GeneID" id="90157709"/>
<evidence type="ECO:0000259" key="6">
    <source>
        <dbReference type="Pfam" id="PF02656"/>
    </source>
</evidence>
<feature type="transmembrane region" description="Helical" evidence="5">
    <location>
        <begin position="40"/>
        <end position="57"/>
    </location>
</feature>
<dbReference type="EMBL" id="JAAXPC010000002">
    <property type="protein sequence ID" value="NKY00689.1"/>
    <property type="molecule type" value="Genomic_DNA"/>
</dbReference>
<evidence type="ECO:0000313" key="8">
    <source>
        <dbReference type="Proteomes" id="UP000563898"/>
    </source>
</evidence>
<dbReference type="GO" id="GO:0012505">
    <property type="term" value="C:endomembrane system"/>
    <property type="evidence" value="ECO:0007669"/>
    <property type="project" value="UniProtKB-SubCell"/>
</dbReference>
<dbReference type="Pfam" id="PF02656">
    <property type="entry name" value="DUF202"/>
    <property type="match status" value="1"/>
</dbReference>
<evidence type="ECO:0000256" key="5">
    <source>
        <dbReference type="SAM" id="Phobius"/>
    </source>
</evidence>
<reference evidence="7 8" key="1">
    <citation type="submission" date="2020-04" db="EMBL/GenBank/DDBJ databases">
        <title>MicrobeNet Type strains.</title>
        <authorList>
            <person name="Nicholson A.C."/>
        </authorList>
    </citation>
    <scope>NUCLEOTIDE SEQUENCE [LARGE SCALE GENOMIC DNA]</scope>
    <source>
        <strain evidence="7 8">ATCC BAA-14</strain>
    </source>
</reference>
<evidence type="ECO:0000256" key="1">
    <source>
        <dbReference type="ARBA" id="ARBA00004127"/>
    </source>
</evidence>
<gene>
    <name evidence="7" type="ORF">HGA05_03795</name>
</gene>
<organism evidence="7 8">
    <name type="scientific">Gordonia polyisoprenivorans</name>
    <dbReference type="NCBI Taxonomy" id="84595"/>
    <lineage>
        <taxon>Bacteria</taxon>
        <taxon>Bacillati</taxon>
        <taxon>Actinomycetota</taxon>
        <taxon>Actinomycetes</taxon>
        <taxon>Mycobacteriales</taxon>
        <taxon>Gordoniaceae</taxon>
        <taxon>Gordonia</taxon>
    </lineage>
</organism>
<keyword evidence="3 5" id="KW-1133">Transmembrane helix</keyword>
<keyword evidence="4 5" id="KW-0472">Membrane</keyword>
<evidence type="ECO:0000256" key="3">
    <source>
        <dbReference type="ARBA" id="ARBA00022989"/>
    </source>
</evidence>
<dbReference type="Proteomes" id="UP000563898">
    <property type="component" value="Unassembled WGS sequence"/>
</dbReference>